<dbReference type="GO" id="GO:0008270">
    <property type="term" value="F:zinc ion binding"/>
    <property type="evidence" value="ECO:0007669"/>
    <property type="project" value="UniProtKB-KW"/>
</dbReference>
<proteinExistence type="predicted"/>
<dbReference type="PANTHER" id="PTHR33845">
    <property type="entry name" value="C2H2-TYPE DOMAIN-CONTAINING PROTEIN"/>
    <property type="match status" value="1"/>
</dbReference>
<dbReference type="PROSITE" id="PS50157">
    <property type="entry name" value="ZINC_FINGER_C2H2_2"/>
    <property type="match status" value="1"/>
</dbReference>
<dbReference type="InterPro" id="IPR013087">
    <property type="entry name" value="Znf_C2H2_type"/>
</dbReference>
<keyword evidence="4" id="KW-1185">Reference proteome</keyword>
<feature type="domain" description="C2H2-type" evidence="2">
    <location>
        <begin position="580"/>
        <end position="604"/>
    </location>
</feature>
<evidence type="ECO:0000256" key="1">
    <source>
        <dbReference type="PROSITE-ProRule" id="PRU00042"/>
    </source>
</evidence>
<reference evidence="4" key="1">
    <citation type="journal article" date="2008" name="Nat. Genet.">
        <title>The Pristionchus pacificus genome provides a unique perspective on nematode lifestyle and parasitism.</title>
        <authorList>
            <person name="Dieterich C."/>
            <person name="Clifton S.W."/>
            <person name="Schuster L.N."/>
            <person name="Chinwalla A."/>
            <person name="Delehaunty K."/>
            <person name="Dinkelacker I."/>
            <person name="Fulton L."/>
            <person name="Fulton R."/>
            <person name="Godfrey J."/>
            <person name="Minx P."/>
            <person name="Mitreva M."/>
            <person name="Roeseler W."/>
            <person name="Tian H."/>
            <person name="Witte H."/>
            <person name="Yang S.P."/>
            <person name="Wilson R.K."/>
            <person name="Sommer R.J."/>
        </authorList>
    </citation>
    <scope>NUCLEOTIDE SEQUENCE [LARGE SCALE GENOMIC DNA]</scope>
    <source>
        <strain evidence="4">PS312</strain>
    </source>
</reference>
<protein>
    <submittedName>
        <fullName evidence="3">C2H2-type domain-containing protein</fullName>
    </submittedName>
</protein>
<dbReference type="EnsemblMetazoa" id="PPA36270.1">
    <property type="protein sequence ID" value="PPA36270.1"/>
    <property type="gene ID" value="WBGene00274639"/>
</dbReference>
<dbReference type="Proteomes" id="UP000005239">
    <property type="component" value="Unassembled WGS sequence"/>
</dbReference>
<sequence length="656" mass="74946">RTRARARTFGPFIEPVIRRTRYEPIKLHYYVSFITSPIISTGIPYGERKVKASDGSSVSIPNTIRLHRNAEIIRMYKKHMEDIGKKHLIIKDSVAYAILKKCSATRRHALTCVDYFIAEGSDAFEDVEDILSTLQASALLDSDMAKLWKYNVAQSRLYLKTDFRMHLKKESKVIEHCYCHSLSDPHNDAFKYKGPKHSHTVRCPRCIMMESTSKEINNLLGSLKENMDSSNPSWKTVTEMIIRMEQNEERIMQMKMHLVRARYTDLERTRIIAELKNGEAFVTMDYAQKFLAMYKWEDERKYFAKRCMPWHVSHIIAKIKGEYVQHSIAHVLHTNKQDNHSVVQMIDHVLSILREMNITGTHFRAHNAGAYHSLGTVASIPHLAKKNGVAIHSFSFSEAQNGKSSCDRVAAQVKRKLRDFVARGNNIRNAKELFSAISQSGLKGLSRTTVKREKTEKAEKALGKLLRPKMEGISGFGHFVFDKNTIRVWKMNGIGDGRLYTDLSGFTRVLKIEEEGGFLASSESSKADEASIQKGDNPERFWTAYLTKKDSNEEEIDDVDEIDNHGHEMSADTKEAKGLFTCQECCSSFINYGNIIRHMEIGRHRIRPEKIHIYDYALGLFKRNLEDVQAHNNVLSEVSQAMTEMSHGADLSSKAG</sequence>
<dbReference type="PROSITE" id="PS00028">
    <property type="entry name" value="ZINC_FINGER_C2H2_1"/>
    <property type="match status" value="1"/>
</dbReference>
<accession>A0A8R1UQ91</accession>
<gene>
    <name evidence="3" type="primary">WBGene00274639</name>
</gene>
<dbReference type="PANTHER" id="PTHR33845:SF1">
    <property type="entry name" value="C2H2-TYPE DOMAIN-CONTAINING PROTEIN"/>
    <property type="match status" value="1"/>
</dbReference>
<keyword evidence="1" id="KW-0479">Metal-binding</keyword>
<evidence type="ECO:0000259" key="2">
    <source>
        <dbReference type="PROSITE" id="PS50157"/>
    </source>
</evidence>
<dbReference type="AlphaFoldDB" id="A0A8R1UQ91"/>
<keyword evidence="1" id="KW-0863">Zinc-finger</keyword>
<keyword evidence="1" id="KW-0862">Zinc</keyword>
<name>A0A8R1UQ91_PRIPA</name>
<organism evidence="3 4">
    <name type="scientific">Pristionchus pacificus</name>
    <name type="common">Parasitic nematode worm</name>
    <dbReference type="NCBI Taxonomy" id="54126"/>
    <lineage>
        <taxon>Eukaryota</taxon>
        <taxon>Metazoa</taxon>
        <taxon>Ecdysozoa</taxon>
        <taxon>Nematoda</taxon>
        <taxon>Chromadorea</taxon>
        <taxon>Rhabditida</taxon>
        <taxon>Rhabditina</taxon>
        <taxon>Diplogasteromorpha</taxon>
        <taxon>Diplogasteroidea</taxon>
        <taxon>Neodiplogasteridae</taxon>
        <taxon>Pristionchus</taxon>
    </lineage>
</organism>
<evidence type="ECO:0000313" key="4">
    <source>
        <dbReference type="Proteomes" id="UP000005239"/>
    </source>
</evidence>
<reference evidence="3" key="2">
    <citation type="submission" date="2022-06" db="UniProtKB">
        <authorList>
            <consortium name="EnsemblMetazoa"/>
        </authorList>
    </citation>
    <scope>IDENTIFICATION</scope>
    <source>
        <strain evidence="3">PS312</strain>
    </source>
</reference>
<evidence type="ECO:0000313" key="3">
    <source>
        <dbReference type="EnsemblMetazoa" id="PPA36270.1"/>
    </source>
</evidence>